<dbReference type="AlphaFoldDB" id="A0A271KD91"/>
<dbReference type="GO" id="GO:0016787">
    <property type="term" value="F:hydrolase activity"/>
    <property type="evidence" value="ECO:0007669"/>
    <property type="project" value="UniProtKB-KW"/>
</dbReference>
<dbReference type="Pfam" id="PF00857">
    <property type="entry name" value="Isochorismatase"/>
    <property type="match status" value="1"/>
</dbReference>
<dbReference type="InterPro" id="IPR036380">
    <property type="entry name" value="Isochorismatase-like_sf"/>
</dbReference>
<evidence type="ECO:0000256" key="1">
    <source>
        <dbReference type="ARBA" id="ARBA00022801"/>
    </source>
</evidence>
<proteinExistence type="predicted"/>
<dbReference type="OrthoDB" id="9811489at2"/>
<dbReference type="PANTHER" id="PTHR43540">
    <property type="entry name" value="PEROXYUREIDOACRYLATE/UREIDOACRYLATE AMIDOHYDROLASE-RELATED"/>
    <property type="match status" value="1"/>
</dbReference>
<accession>A0A271KD91</accession>
<protein>
    <submittedName>
        <fullName evidence="3">Isochorismatase</fullName>
    </submittedName>
</protein>
<dbReference type="Proteomes" id="UP000215931">
    <property type="component" value="Unassembled WGS sequence"/>
</dbReference>
<evidence type="ECO:0000313" key="3">
    <source>
        <dbReference type="EMBL" id="PAP93640.1"/>
    </source>
</evidence>
<evidence type="ECO:0000259" key="2">
    <source>
        <dbReference type="Pfam" id="PF00857"/>
    </source>
</evidence>
<keyword evidence="1" id="KW-0378">Hydrolase</keyword>
<dbReference type="EMBL" id="NPKH01000024">
    <property type="protein sequence ID" value="PAP93640.1"/>
    <property type="molecule type" value="Genomic_DNA"/>
</dbReference>
<reference evidence="3 4" key="1">
    <citation type="submission" date="2017-08" db="EMBL/GenBank/DDBJ databases">
        <title>Mesorhizobium wenxinae sp. nov., a novel rhizobial species isolated from root nodules of chickpea (Cicer arietinum L.).</title>
        <authorList>
            <person name="Zhang J."/>
        </authorList>
    </citation>
    <scope>NUCLEOTIDE SEQUENCE [LARGE SCALE GENOMIC DNA]</scope>
    <source>
        <strain evidence="4">WYCCWR 10019</strain>
    </source>
</reference>
<dbReference type="PANTHER" id="PTHR43540:SF1">
    <property type="entry name" value="ISOCHORISMATASE HYDROLASE"/>
    <property type="match status" value="1"/>
</dbReference>
<dbReference type="InterPro" id="IPR050272">
    <property type="entry name" value="Isochorismatase-like_hydrls"/>
</dbReference>
<organism evidence="3 4">
    <name type="scientific">Mesorhizobium wenxiniae</name>
    <dbReference type="NCBI Taxonomy" id="2014805"/>
    <lineage>
        <taxon>Bacteria</taxon>
        <taxon>Pseudomonadati</taxon>
        <taxon>Pseudomonadota</taxon>
        <taxon>Alphaproteobacteria</taxon>
        <taxon>Hyphomicrobiales</taxon>
        <taxon>Phyllobacteriaceae</taxon>
        <taxon>Mesorhizobium</taxon>
    </lineage>
</organism>
<sequence>MKSPVSIKRGTVAAVFVDLQEEHRQDKRYLVEGFGDILANVQRLQATARANDVLLYHSAYIVDLTREARRFHPVDANGRSAFSDKDDPLTAICPEVAPVAGEMMLVKTEASAFGAGPAAGRLKAKGIEWLVVAGVWTEACIDATVRDAVSLGFRVLLVKDACGSGSTAMHQTAILNLANRLYGGAVTTTDGACRLMAGETVDAWQVQGSVPLRFTYENAARLYDEL</sequence>
<evidence type="ECO:0000313" key="4">
    <source>
        <dbReference type="Proteomes" id="UP000215931"/>
    </source>
</evidence>
<dbReference type="Gene3D" id="3.40.50.850">
    <property type="entry name" value="Isochorismatase-like"/>
    <property type="match status" value="1"/>
</dbReference>
<feature type="domain" description="Isochorismatase-like" evidence="2">
    <location>
        <begin position="13"/>
        <end position="190"/>
    </location>
</feature>
<dbReference type="SUPFAM" id="SSF52499">
    <property type="entry name" value="Isochorismatase-like hydrolases"/>
    <property type="match status" value="1"/>
</dbReference>
<name>A0A271KD91_9HYPH</name>
<dbReference type="RefSeq" id="WP_095519964.1">
    <property type="nucleotide sequence ID" value="NZ_NPKH01000024.1"/>
</dbReference>
<dbReference type="InterPro" id="IPR000868">
    <property type="entry name" value="Isochorismatase-like_dom"/>
</dbReference>
<keyword evidence="4" id="KW-1185">Reference proteome</keyword>
<gene>
    <name evidence="3" type="ORF">CIT31_19345</name>
</gene>
<comment type="caution">
    <text evidence="3">The sequence shown here is derived from an EMBL/GenBank/DDBJ whole genome shotgun (WGS) entry which is preliminary data.</text>
</comment>